<feature type="disulfide bond" evidence="4">
    <location>
        <begin position="428"/>
        <end position="438"/>
    </location>
</feature>
<dbReference type="FunFam" id="3.10.250.10:FF:000011">
    <property type="entry name" value="Scavenger receptor class A member 5"/>
    <property type="match status" value="1"/>
</dbReference>
<comment type="cofactor">
    <cofactor evidence="5 6">
        <name>Zn(2+)</name>
        <dbReference type="ChEBI" id="CHEBI:29105"/>
    </cofactor>
    <text evidence="5 6">Binds 1 zinc ion per subunit.</text>
</comment>
<feature type="disulfide bond" evidence="4">
    <location>
        <begin position="384"/>
        <end position="448"/>
    </location>
</feature>
<keyword evidence="1 6" id="KW-0732">Signal</keyword>
<feature type="signal peptide" evidence="6">
    <location>
        <begin position="1"/>
        <end position="16"/>
    </location>
</feature>
<dbReference type="GO" id="GO:0004222">
    <property type="term" value="F:metalloendopeptidase activity"/>
    <property type="evidence" value="ECO:0007669"/>
    <property type="project" value="UniProtKB-UniRule"/>
</dbReference>
<dbReference type="AlphaFoldDB" id="A0A1X7V270"/>
<dbReference type="PRINTS" id="PR00480">
    <property type="entry name" value="ASTACIN"/>
</dbReference>
<dbReference type="SUPFAM" id="SSF56487">
    <property type="entry name" value="SRCR-like"/>
    <property type="match status" value="2"/>
</dbReference>
<organism evidence="10">
    <name type="scientific">Amphimedon queenslandica</name>
    <name type="common">Sponge</name>
    <dbReference type="NCBI Taxonomy" id="400682"/>
    <lineage>
        <taxon>Eukaryota</taxon>
        <taxon>Metazoa</taxon>
        <taxon>Porifera</taxon>
        <taxon>Demospongiae</taxon>
        <taxon>Heteroscleromorpha</taxon>
        <taxon>Haplosclerida</taxon>
        <taxon>Niphatidae</taxon>
        <taxon>Amphimedon</taxon>
    </lineage>
</organism>
<feature type="compositionally biased region" description="Basic and acidic residues" evidence="7">
    <location>
        <begin position="30"/>
        <end position="47"/>
    </location>
</feature>
<dbReference type="InterPro" id="IPR001190">
    <property type="entry name" value="SRCR"/>
</dbReference>
<keyword evidence="5 6" id="KW-0482">Metalloprotease</keyword>
<dbReference type="InterPro" id="IPR001506">
    <property type="entry name" value="Peptidase_M12A"/>
</dbReference>
<dbReference type="InterPro" id="IPR036772">
    <property type="entry name" value="SRCR-like_dom_sf"/>
</dbReference>
<evidence type="ECO:0000256" key="5">
    <source>
        <dbReference type="PROSITE-ProRule" id="PRU01211"/>
    </source>
</evidence>
<feature type="compositionally biased region" description="Basic and acidic residues" evidence="7">
    <location>
        <begin position="80"/>
        <end position="109"/>
    </location>
</feature>
<feature type="binding site" evidence="5">
    <location>
        <position position="265"/>
    </location>
    <ligand>
        <name>Zn(2+)</name>
        <dbReference type="ChEBI" id="CHEBI:29105"/>
        <note>catalytic</note>
    </ligand>
</feature>
<name>A0A1X7V270_AMPQE</name>
<proteinExistence type="predicted"/>
<evidence type="ECO:0000256" key="4">
    <source>
        <dbReference type="PROSITE-ProRule" id="PRU00196"/>
    </source>
</evidence>
<dbReference type="PANTHER" id="PTHR48071:SF18">
    <property type="entry name" value="DELETED IN MALIGNANT BRAIN TUMORS 1 PROTEIN-RELATED"/>
    <property type="match status" value="1"/>
</dbReference>
<dbReference type="InterPro" id="IPR034035">
    <property type="entry name" value="Astacin-like_dom"/>
</dbReference>
<dbReference type="PROSITE" id="PS50287">
    <property type="entry name" value="SRCR_2"/>
    <property type="match status" value="2"/>
</dbReference>
<dbReference type="SUPFAM" id="SSF55486">
    <property type="entry name" value="Metalloproteases ('zincins'), catalytic domain"/>
    <property type="match status" value="1"/>
</dbReference>
<dbReference type="Gene3D" id="3.40.390.10">
    <property type="entry name" value="Collagenase (Catalytic Domain)"/>
    <property type="match status" value="1"/>
</dbReference>
<feature type="binding site" evidence="5">
    <location>
        <position position="255"/>
    </location>
    <ligand>
        <name>Zn(2+)</name>
        <dbReference type="ChEBI" id="CHEBI:29105"/>
        <note>catalytic</note>
    </ligand>
</feature>
<dbReference type="PROSITE" id="PS51864">
    <property type="entry name" value="ASTACIN"/>
    <property type="match status" value="1"/>
</dbReference>
<keyword evidence="3" id="KW-0325">Glycoprotein</keyword>
<feature type="domain" description="SRCR" evidence="8">
    <location>
        <begin position="462"/>
        <end position="565"/>
    </location>
</feature>
<feature type="domain" description="SRCR" evidence="8">
    <location>
        <begin position="359"/>
        <end position="459"/>
    </location>
</feature>
<feature type="disulfide bond" evidence="4">
    <location>
        <begin position="490"/>
        <end position="554"/>
    </location>
</feature>
<evidence type="ECO:0000256" key="7">
    <source>
        <dbReference type="SAM" id="MobiDB-lite"/>
    </source>
</evidence>
<evidence type="ECO:0000259" key="8">
    <source>
        <dbReference type="PROSITE" id="PS50287"/>
    </source>
</evidence>
<protein>
    <recommendedName>
        <fullName evidence="6">Metalloendopeptidase</fullName>
        <ecNumber evidence="6">3.4.24.-</ecNumber>
    </recommendedName>
</protein>
<feature type="disulfide bond" evidence="4">
    <location>
        <begin position="534"/>
        <end position="544"/>
    </location>
</feature>
<dbReference type="PRINTS" id="PR00258">
    <property type="entry name" value="SPERACTRCPTR"/>
</dbReference>
<dbReference type="FunFam" id="3.10.250.10:FF:000001">
    <property type="entry name" value="Lysyl oxidase 4 isoform X1"/>
    <property type="match status" value="1"/>
</dbReference>
<dbReference type="eggNOG" id="KOG3714">
    <property type="taxonomic scope" value="Eukaryota"/>
</dbReference>
<dbReference type="CDD" id="cd04280">
    <property type="entry name" value="ZnMc_astacin_like"/>
    <property type="match status" value="1"/>
</dbReference>
<sequence>MIRLALLVLLLATANCSPTSKRSWSGPGPDKNDDHPLAVKPEDKEESNLDLGEEYTEDEKDNLDDDKKDEVNLDDNLDLGDYHDKNTDNKDEDDKNSNKDKDDEKDKFNTEISDLTEEVTETPANISVEYGSGKDVIEGDIKLTPEQAAIFKRGGWDELVNSEAWLRNHGKWSRTIPYTISGVATRERNALTNSIKMFHDLTCLRFTPKLSYNRDYIQFVSRGGCWSYLGKRPGSYARPQLVSLASGCHLAVPAHEIMHALGRFHEQSRADRDRYVRIITGNIRNGYASNFRIQTTSDSQSLPYDYLSLMHYGRTAFSRNGQPTIVPRPSSFITIGQRNRLSMYDVQHINIRYCPERALRLVGGRGSYEGRVEVFWNGQWGTVCDDLFGTNDGRVICKYMGFPDVAATYYRARFGRGTGPIVMDDLRCTGNEYSPFACPMRTIGTHNCGHYEDAGVTCRKNARLVGGRVTSSVAYGRLEVFAEGDWGTVCDDYFDIKAANVTCHQLGYRRASRVYPRARYGQGTLPILMDDVRCTGGEAQITHCLSTPIGEHNCQHSEDVSVRCVN</sequence>
<comment type="caution">
    <text evidence="5">Lacks conserved residue(s) required for the propagation of feature annotation.</text>
</comment>
<evidence type="ECO:0000256" key="3">
    <source>
        <dbReference type="ARBA" id="ARBA00023180"/>
    </source>
</evidence>
<feature type="active site" evidence="5">
    <location>
        <position position="256"/>
    </location>
</feature>
<keyword evidence="5 6" id="KW-0378">Hydrolase</keyword>
<dbReference type="EC" id="3.4.24.-" evidence="6"/>
<dbReference type="PANTHER" id="PTHR48071">
    <property type="entry name" value="SRCR DOMAIN-CONTAINING PROTEIN"/>
    <property type="match status" value="1"/>
</dbReference>
<keyword evidence="5 6" id="KW-0479">Metal-binding</keyword>
<dbReference type="EnsemblMetazoa" id="Aqu2.1.33894_001">
    <property type="protein sequence ID" value="Aqu2.1.33894_001"/>
    <property type="gene ID" value="Aqu2.1.33894"/>
</dbReference>
<dbReference type="InParanoid" id="A0A1X7V270"/>
<evidence type="ECO:0000259" key="9">
    <source>
        <dbReference type="PROSITE" id="PS51864"/>
    </source>
</evidence>
<evidence type="ECO:0000256" key="6">
    <source>
        <dbReference type="RuleBase" id="RU361183"/>
    </source>
</evidence>
<accession>A0A1X7V270</accession>
<feature type="region of interest" description="Disordered" evidence="7">
    <location>
        <begin position="17"/>
        <end position="112"/>
    </location>
</feature>
<dbReference type="SMART" id="SM00235">
    <property type="entry name" value="ZnMc"/>
    <property type="match status" value="1"/>
</dbReference>
<dbReference type="InterPro" id="IPR024079">
    <property type="entry name" value="MetalloPept_cat_dom_sf"/>
</dbReference>
<dbReference type="SMART" id="SM00202">
    <property type="entry name" value="SR"/>
    <property type="match status" value="2"/>
</dbReference>
<dbReference type="Gene3D" id="3.10.250.10">
    <property type="entry name" value="SRCR-like domain"/>
    <property type="match status" value="2"/>
</dbReference>
<dbReference type="InterPro" id="IPR006026">
    <property type="entry name" value="Peptidase_Metallo"/>
</dbReference>
<keyword evidence="2 4" id="KW-1015">Disulfide bond</keyword>
<dbReference type="Pfam" id="PF01400">
    <property type="entry name" value="Astacin"/>
    <property type="match status" value="1"/>
</dbReference>
<dbReference type="PROSITE" id="PS00420">
    <property type="entry name" value="SRCR_1"/>
    <property type="match status" value="1"/>
</dbReference>
<dbReference type="GO" id="GO:0016020">
    <property type="term" value="C:membrane"/>
    <property type="evidence" value="ECO:0007669"/>
    <property type="project" value="InterPro"/>
</dbReference>
<evidence type="ECO:0000256" key="1">
    <source>
        <dbReference type="ARBA" id="ARBA00022729"/>
    </source>
</evidence>
<dbReference type="GO" id="GO:0006508">
    <property type="term" value="P:proteolysis"/>
    <property type="evidence" value="ECO:0007669"/>
    <property type="project" value="UniProtKB-KW"/>
</dbReference>
<dbReference type="OrthoDB" id="291007at2759"/>
<feature type="domain" description="Peptidase M12A" evidence="9">
    <location>
        <begin position="163"/>
        <end position="355"/>
    </location>
</feature>
<dbReference type="GO" id="GO:0008270">
    <property type="term" value="F:zinc ion binding"/>
    <property type="evidence" value="ECO:0007669"/>
    <property type="project" value="UniProtKB-UniRule"/>
</dbReference>
<feature type="chain" id="PRO_5010755935" description="Metalloendopeptidase" evidence="6">
    <location>
        <begin position="17"/>
        <end position="566"/>
    </location>
</feature>
<feature type="compositionally biased region" description="Acidic residues" evidence="7">
    <location>
        <begin position="51"/>
        <end position="64"/>
    </location>
</feature>
<evidence type="ECO:0000256" key="2">
    <source>
        <dbReference type="ARBA" id="ARBA00023157"/>
    </source>
</evidence>
<evidence type="ECO:0000313" key="10">
    <source>
        <dbReference type="EnsemblMetazoa" id="Aqu2.1.33894_001"/>
    </source>
</evidence>
<feature type="disulfide bond" evidence="4">
    <location>
        <begin position="503"/>
        <end position="564"/>
    </location>
</feature>
<feature type="binding site" evidence="5">
    <location>
        <position position="259"/>
    </location>
    <ligand>
        <name>Zn(2+)</name>
        <dbReference type="ChEBI" id="CHEBI:29105"/>
        <note>catalytic</note>
    </ligand>
</feature>
<keyword evidence="5 6" id="KW-0645">Protease</keyword>
<dbReference type="Pfam" id="PF00530">
    <property type="entry name" value="SRCR"/>
    <property type="match status" value="2"/>
</dbReference>
<reference evidence="10" key="1">
    <citation type="submission" date="2017-05" db="UniProtKB">
        <authorList>
            <consortium name="EnsemblMetazoa"/>
        </authorList>
    </citation>
    <scope>IDENTIFICATION</scope>
</reference>
<feature type="disulfide bond" evidence="4">
    <location>
        <begin position="397"/>
        <end position="458"/>
    </location>
</feature>
<keyword evidence="5 6" id="KW-0862">Zinc</keyword>